<dbReference type="AlphaFoldDB" id="A0A1I3C4H8"/>
<dbReference type="Proteomes" id="UP000199052">
    <property type="component" value="Unassembled WGS sequence"/>
</dbReference>
<evidence type="ECO:0008006" key="5">
    <source>
        <dbReference type="Google" id="ProtNLM"/>
    </source>
</evidence>
<reference evidence="1 4" key="2">
    <citation type="submission" date="2020-07" db="EMBL/GenBank/DDBJ databases">
        <title>Sequencing the genomes of 1000 actinobacteria strains.</title>
        <authorList>
            <person name="Klenk H.-P."/>
        </authorList>
    </citation>
    <scope>NUCLEOTIDE SEQUENCE [LARGE SCALE GENOMIC DNA]</scope>
    <source>
        <strain evidence="1 4">DSM 45117</strain>
    </source>
</reference>
<evidence type="ECO:0000313" key="3">
    <source>
        <dbReference type="Proteomes" id="UP000199052"/>
    </source>
</evidence>
<keyword evidence="4" id="KW-1185">Reference proteome</keyword>
<dbReference type="EMBL" id="JACBZA010000001">
    <property type="protein sequence ID" value="NYH85406.1"/>
    <property type="molecule type" value="Genomic_DNA"/>
</dbReference>
<evidence type="ECO:0000313" key="2">
    <source>
        <dbReference type="EMBL" id="SFH69447.1"/>
    </source>
</evidence>
<dbReference type="Proteomes" id="UP000533017">
    <property type="component" value="Unassembled WGS sequence"/>
</dbReference>
<dbReference type="OrthoDB" id="9181595at2"/>
<dbReference type="RefSeq" id="WP_092890524.1">
    <property type="nucleotide sequence ID" value="NZ_FOOI01000029.1"/>
</dbReference>
<gene>
    <name evidence="1" type="ORF">FHR37_004257</name>
    <name evidence="2" type="ORF">SAMN05421678_12917</name>
</gene>
<dbReference type="EMBL" id="FOOI01000029">
    <property type="protein sequence ID" value="SFH69447.1"/>
    <property type="molecule type" value="Genomic_DNA"/>
</dbReference>
<protein>
    <recommendedName>
        <fullName evidence="5">PAAR motif-containing protein</fullName>
    </recommendedName>
</protein>
<accession>A0A1I3C4H8</accession>
<dbReference type="STRING" id="504797.SAMN05421678_12917"/>
<reference evidence="2 3" key="1">
    <citation type="submission" date="2016-10" db="EMBL/GenBank/DDBJ databases">
        <authorList>
            <person name="de Groot N.N."/>
        </authorList>
    </citation>
    <scope>NUCLEOTIDE SEQUENCE [LARGE SCALE GENOMIC DNA]</scope>
    <source>
        <strain evidence="2 3">CPCC 202808</strain>
    </source>
</reference>
<organism evidence="2 3">
    <name type="scientific">Actinopolymorpha cephalotaxi</name>
    <dbReference type="NCBI Taxonomy" id="504797"/>
    <lineage>
        <taxon>Bacteria</taxon>
        <taxon>Bacillati</taxon>
        <taxon>Actinomycetota</taxon>
        <taxon>Actinomycetes</taxon>
        <taxon>Propionibacteriales</taxon>
        <taxon>Actinopolymorphaceae</taxon>
        <taxon>Actinopolymorpha</taxon>
    </lineage>
</organism>
<sequence length="141" mass="13868">MPDLKLNGPLDLNGSLNLVADSGGKVLVNGVQALVEGAEGLAPAPVALPPPPASPADPGQNVEVVTSLGKTVKADGTALVTTGMVLQGTNSSTWPGMVLPSTQNTGPAAVKANGLPINVLGDRATIFPNGAAVSIDQASGQ</sequence>
<name>A0A1I3C4H8_9ACTN</name>
<evidence type="ECO:0000313" key="1">
    <source>
        <dbReference type="EMBL" id="NYH85406.1"/>
    </source>
</evidence>
<proteinExistence type="predicted"/>
<evidence type="ECO:0000313" key="4">
    <source>
        <dbReference type="Proteomes" id="UP000533017"/>
    </source>
</evidence>